<organism evidence="2 3">
    <name type="scientific">Intrasporangium chromatireducens Q5-1</name>
    <dbReference type="NCBI Taxonomy" id="584657"/>
    <lineage>
        <taxon>Bacteria</taxon>
        <taxon>Bacillati</taxon>
        <taxon>Actinomycetota</taxon>
        <taxon>Actinomycetes</taxon>
        <taxon>Micrococcales</taxon>
        <taxon>Intrasporangiaceae</taxon>
        <taxon>Intrasporangium</taxon>
    </lineage>
</organism>
<dbReference type="EMBL" id="AWQS01000190">
    <property type="protein sequence ID" value="EWT04762.1"/>
    <property type="molecule type" value="Genomic_DNA"/>
</dbReference>
<dbReference type="Proteomes" id="UP000019494">
    <property type="component" value="Unassembled WGS sequence"/>
</dbReference>
<keyword evidence="3" id="KW-1185">Reference proteome</keyword>
<feature type="non-terminal residue" evidence="2">
    <location>
        <position position="1"/>
    </location>
</feature>
<evidence type="ECO:0000313" key="2">
    <source>
        <dbReference type="EMBL" id="EWT04762.1"/>
    </source>
</evidence>
<keyword evidence="1" id="KW-0472">Membrane</keyword>
<protein>
    <submittedName>
        <fullName evidence="2">Uncharacterized protein</fullName>
    </submittedName>
</protein>
<gene>
    <name evidence="2" type="ORF">N864_10205</name>
</gene>
<comment type="caution">
    <text evidence="2">The sequence shown here is derived from an EMBL/GenBank/DDBJ whole genome shotgun (WGS) entry which is preliminary data.</text>
</comment>
<proteinExistence type="predicted"/>
<feature type="transmembrane region" description="Helical" evidence="1">
    <location>
        <begin position="65"/>
        <end position="85"/>
    </location>
</feature>
<reference evidence="3" key="1">
    <citation type="submission" date="2013-08" db="EMBL/GenBank/DDBJ databases">
        <title>Intrasporangium oryzae NRRL B-24470.</title>
        <authorList>
            <person name="Liu H."/>
            <person name="Wang G."/>
        </authorList>
    </citation>
    <scope>NUCLEOTIDE SEQUENCE [LARGE SCALE GENOMIC DNA]</scope>
    <source>
        <strain evidence="3">Q5-1</strain>
    </source>
</reference>
<keyword evidence="1" id="KW-1133">Transmembrane helix</keyword>
<feature type="transmembrane region" description="Helical" evidence="1">
    <location>
        <begin position="180"/>
        <end position="200"/>
    </location>
</feature>
<feature type="transmembrane region" description="Helical" evidence="1">
    <location>
        <begin position="123"/>
        <end position="148"/>
    </location>
</feature>
<evidence type="ECO:0000313" key="3">
    <source>
        <dbReference type="Proteomes" id="UP000019494"/>
    </source>
</evidence>
<dbReference type="AlphaFoldDB" id="W9GHW9"/>
<keyword evidence="1" id="KW-0812">Transmembrane</keyword>
<evidence type="ECO:0000256" key="1">
    <source>
        <dbReference type="SAM" id="Phobius"/>
    </source>
</evidence>
<sequence length="213" mass="21638">AALVGAALAAAAALAQTSLVVRAGLHGSKRAELYLSALVAVSVVGAVLGLVVGRAVTRGRPGARAVGLAVLSVLLTGWLGFLLLVQRSIGSTLWQGVFTAIPWVTAVIAGLGLALCPPRSRRAVLAWLAALLVVWVGPALLAAGGYVAGSRAMLSSSPPSEWLDAGWDVLRAALLPANHARWPFVLTILVGLVGLLPGVAGSATKDRARTVDP</sequence>
<name>W9GHW9_9MICO</name>
<feature type="transmembrane region" description="Helical" evidence="1">
    <location>
        <begin position="97"/>
        <end position="116"/>
    </location>
</feature>
<accession>W9GHW9</accession>
<feature type="transmembrane region" description="Helical" evidence="1">
    <location>
        <begin position="33"/>
        <end position="53"/>
    </location>
</feature>